<dbReference type="InterPro" id="IPR005956">
    <property type="entry name" value="4OHPhenylPyrv_dOase"/>
</dbReference>
<accession>A0A1Z4JAH0</accession>
<dbReference type="Proteomes" id="UP000217895">
    <property type="component" value="Chromosome"/>
</dbReference>
<dbReference type="InterPro" id="IPR041736">
    <property type="entry name" value="4OHPhenylPyrv_dOase_N"/>
</dbReference>
<evidence type="ECO:0000256" key="12">
    <source>
        <dbReference type="ARBA" id="ARBA00023004"/>
    </source>
</evidence>
<keyword evidence="14" id="KW-0472">Membrane</keyword>
<comment type="cofactor">
    <cofactor evidence="15">
        <name>Fe cation</name>
        <dbReference type="ChEBI" id="CHEBI:24875"/>
    </cofactor>
    <text evidence="15">Binds 1 Fe cation per subunit.</text>
</comment>
<dbReference type="PROSITE" id="PS51819">
    <property type="entry name" value="VOC"/>
    <property type="match status" value="2"/>
</dbReference>
<dbReference type="NCBIfam" id="TIGR01263">
    <property type="entry name" value="4HPPD"/>
    <property type="match status" value="1"/>
</dbReference>
<keyword evidence="11" id="KW-0560">Oxidoreductase</keyword>
<dbReference type="FunFam" id="3.10.180.10:FF:000022">
    <property type="entry name" value="4-hydroxyphenylpyruvate dioxygenase"/>
    <property type="match status" value="1"/>
</dbReference>
<dbReference type="PIRSF" id="PIRSF009283">
    <property type="entry name" value="HPP_dOase"/>
    <property type="match status" value="1"/>
</dbReference>
<organism evidence="17 18">
    <name type="scientific">Leptolyngbya boryana NIES-2135</name>
    <dbReference type="NCBI Taxonomy" id="1973484"/>
    <lineage>
        <taxon>Bacteria</taxon>
        <taxon>Bacillati</taxon>
        <taxon>Cyanobacteriota</taxon>
        <taxon>Cyanophyceae</taxon>
        <taxon>Leptolyngbyales</taxon>
        <taxon>Leptolyngbyaceae</taxon>
        <taxon>Leptolyngbya group</taxon>
        <taxon>Leptolyngbya</taxon>
    </lineage>
</organism>
<comment type="subcellular location">
    <subcellularLocation>
        <location evidence="3">Cytoplasm</location>
    </subcellularLocation>
    <subcellularLocation>
        <location evidence="2">Endoplasmic reticulum membrane</location>
        <topology evidence="2">Peripheral membrane protein</topology>
    </subcellularLocation>
    <subcellularLocation>
        <location evidence="1">Golgi apparatus membrane</location>
        <topology evidence="1">Peripheral membrane protein</topology>
    </subcellularLocation>
</comment>
<feature type="binding site" evidence="15">
    <location>
        <position position="251"/>
    </location>
    <ligand>
        <name>Fe cation</name>
        <dbReference type="ChEBI" id="CHEBI:24875"/>
    </ligand>
</feature>
<keyword evidence="9" id="KW-0256">Endoplasmic reticulum</keyword>
<evidence type="ECO:0000313" key="18">
    <source>
        <dbReference type="Proteomes" id="UP000217895"/>
    </source>
</evidence>
<keyword evidence="8" id="KW-0677">Repeat</keyword>
<keyword evidence="7 15" id="KW-0479">Metal-binding</keyword>
<evidence type="ECO:0000256" key="13">
    <source>
        <dbReference type="ARBA" id="ARBA00023034"/>
    </source>
</evidence>
<keyword evidence="10 17" id="KW-0223">Dioxygenase</keyword>
<evidence type="ECO:0000256" key="3">
    <source>
        <dbReference type="ARBA" id="ARBA00004496"/>
    </source>
</evidence>
<feature type="binding site" evidence="15">
    <location>
        <position position="168"/>
    </location>
    <ligand>
        <name>Fe cation</name>
        <dbReference type="ChEBI" id="CHEBI:24875"/>
    </ligand>
</feature>
<evidence type="ECO:0000256" key="8">
    <source>
        <dbReference type="ARBA" id="ARBA00022737"/>
    </source>
</evidence>
<dbReference type="InterPro" id="IPR029068">
    <property type="entry name" value="Glyas_Bleomycin-R_OHBP_Dase"/>
</dbReference>
<evidence type="ECO:0000256" key="4">
    <source>
        <dbReference type="ARBA" id="ARBA00005877"/>
    </source>
</evidence>
<keyword evidence="13" id="KW-0333">Golgi apparatus</keyword>
<dbReference type="Gene3D" id="3.10.180.10">
    <property type="entry name" value="2,3-Dihydroxybiphenyl 1,2-Dioxygenase, domain 1"/>
    <property type="match status" value="2"/>
</dbReference>
<comment type="subunit">
    <text evidence="5">Homodimer.</text>
</comment>
<evidence type="ECO:0000256" key="2">
    <source>
        <dbReference type="ARBA" id="ARBA00004406"/>
    </source>
</evidence>
<feature type="domain" description="VOC" evidence="16">
    <location>
        <begin position="9"/>
        <end position="139"/>
    </location>
</feature>
<dbReference type="GO" id="GO:0003868">
    <property type="term" value="F:4-hydroxyphenylpyruvate dioxygenase activity"/>
    <property type="evidence" value="ECO:0007669"/>
    <property type="project" value="InterPro"/>
</dbReference>
<evidence type="ECO:0000259" key="16">
    <source>
        <dbReference type="PROSITE" id="PS51819"/>
    </source>
</evidence>
<reference evidence="17 18" key="1">
    <citation type="submission" date="2017-06" db="EMBL/GenBank/DDBJ databases">
        <title>Genome sequencing of cyanobaciteial culture collection at National Institute for Environmental Studies (NIES).</title>
        <authorList>
            <person name="Hirose Y."/>
            <person name="Shimura Y."/>
            <person name="Fujisawa T."/>
            <person name="Nakamura Y."/>
            <person name="Kawachi M."/>
        </authorList>
    </citation>
    <scope>NUCLEOTIDE SEQUENCE [LARGE SCALE GENOMIC DNA]</scope>
    <source>
        <strain evidence="17 18">NIES-2135</strain>
    </source>
</reference>
<dbReference type="GO" id="GO:0046872">
    <property type="term" value="F:metal ion binding"/>
    <property type="evidence" value="ECO:0007669"/>
    <property type="project" value="UniProtKB-KW"/>
</dbReference>
<dbReference type="GO" id="GO:0005737">
    <property type="term" value="C:cytoplasm"/>
    <property type="evidence" value="ECO:0007669"/>
    <property type="project" value="UniProtKB-SubCell"/>
</dbReference>
<dbReference type="PANTHER" id="PTHR11959:SF1">
    <property type="entry name" value="4-HYDROXYPHENYLPYRUVATE DIOXYGENASE"/>
    <property type="match status" value="1"/>
</dbReference>
<keyword evidence="17" id="KW-0670">Pyruvate</keyword>
<dbReference type="Pfam" id="PF00903">
    <property type="entry name" value="Glyoxalase"/>
    <property type="match status" value="2"/>
</dbReference>
<dbReference type="GO" id="GO:0006572">
    <property type="term" value="P:L-tyrosine catabolic process"/>
    <property type="evidence" value="ECO:0007669"/>
    <property type="project" value="TreeGrafter"/>
</dbReference>
<evidence type="ECO:0000256" key="1">
    <source>
        <dbReference type="ARBA" id="ARBA00004395"/>
    </source>
</evidence>
<evidence type="ECO:0000256" key="6">
    <source>
        <dbReference type="ARBA" id="ARBA00022490"/>
    </source>
</evidence>
<sequence>MSDAFSILTFDHLELYVGNAKQAAMFYDRGFGFSTIAYRGLDTGERHVASYVMQQGEIRLVLTSALNPDHPIASRAAKHGDHVAVIALGVRDVDRAFQVSTSRGALEAVAPNEEQDEAGKYRYAMIYGYGNTLIKFVQRDRYQGVFAPGFVPRSIPSRANAGLIQIDHVVGNVEKGQMNHWVEFFQKTLGLELLVKFDDRAISTEYSALTSSVMQSSTGRVKLPINEPAIGKGKSQIQEFLEYNYGAGVQHVACLTHNIVETVTELKNSGIEFLSVPSSYYANLEARVGKIDQSIEQLAQLGILVDRDREGYLLQIFTQPVQDRPTLFFEIIERHGSQGFGEGNFKSLFEAIEREQLIRGNL</sequence>
<dbReference type="InterPro" id="IPR037523">
    <property type="entry name" value="VOC_core"/>
</dbReference>
<keyword evidence="6" id="KW-0963">Cytoplasm</keyword>
<dbReference type="AlphaFoldDB" id="A0A1Z4JAH0"/>
<dbReference type="CDD" id="cd08342">
    <property type="entry name" value="HPPD_N_like"/>
    <property type="match status" value="1"/>
</dbReference>
<evidence type="ECO:0000256" key="7">
    <source>
        <dbReference type="ARBA" id="ARBA00022723"/>
    </source>
</evidence>
<evidence type="ECO:0000256" key="15">
    <source>
        <dbReference type="PIRSR" id="PIRSR009283-1"/>
    </source>
</evidence>
<dbReference type="GO" id="GO:0042802">
    <property type="term" value="F:identical protein binding"/>
    <property type="evidence" value="ECO:0007669"/>
    <property type="project" value="UniProtKB-ARBA"/>
</dbReference>
<dbReference type="CDD" id="cd07250">
    <property type="entry name" value="HPPD_C_like"/>
    <property type="match status" value="1"/>
</dbReference>
<comment type="similarity">
    <text evidence="4">Belongs to the 4HPPD family.</text>
</comment>
<dbReference type="EMBL" id="AP018203">
    <property type="protein sequence ID" value="BAY53756.1"/>
    <property type="molecule type" value="Genomic_DNA"/>
</dbReference>
<proteinExistence type="inferred from homology"/>
<evidence type="ECO:0000256" key="11">
    <source>
        <dbReference type="ARBA" id="ARBA00023002"/>
    </source>
</evidence>
<name>A0A1Z4JAH0_LEPBY</name>
<feature type="binding site" evidence="15">
    <location>
        <position position="330"/>
    </location>
    <ligand>
        <name>Fe cation</name>
        <dbReference type="ChEBI" id="CHEBI:24875"/>
    </ligand>
</feature>
<evidence type="ECO:0000256" key="10">
    <source>
        <dbReference type="ARBA" id="ARBA00022964"/>
    </source>
</evidence>
<keyword evidence="18" id="KW-1185">Reference proteome</keyword>
<gene>
    <name evidence="17" type="ORF">NIES2135_05670</name>
</gene>
<dbReference type="PANTHER" id="PTHR11959">
    <property type="entry name" value="4-HYDROXYPHENYLPYRUVATE DIOXYGENASE"/>
    <property type="match status" value="1"/>
</dbReference>
<dbReference type="InterPro" id="IPR041735">
    <property type="entry name" value="4OHPhenylPyrv_dOase_C"/>
</dbReference>
<dbReference type="InterPro" id="IPR004360">
    <property type="entry name" value="Glyas_Fos-R_dOase_dom"/>
</dbReference>
<feature type="domain" description="VOC" evidence="16">
    <location>
        <begin position="165"/>
        <end position="319"/>
    </location>
</feature>
<evidence type="ECO:0000256" key="9">
    <source>
        <dbReference type="ARBA" id="ARBA00022824"/>
    </source>
</evidence>
<evidence type="ECO:0000313" key="17">
    <source>
        <dbReference type="EMBL" id="BAY53756.1"/>
    </source>
</evidence>
<keyword evidence="12 15" id="KW-0408">Iron</keyword>
<evidence type="ECO:0000256" key="5">
    <source>
        <dbReference type="ARBA" id="ARBA00011738"/>
    </source>
</evidence>
<evidence type="ECO:0000256" key="14">
    <source>
        <dbReference type="ARBA" id="ARBA00023136"/>
    </source>
</evidence>
<protein>
    <submittedName>
        <fullName evidence="17">4-hydroxyphenylpyruvate dioxygenase</fullName>
    </submittedName>
</protein>
<dbReference type="SUPFAM" id="SSF54593">
    <property type="entry name" value="Glyoxalase/Bleomycin resistance protein/Dihydroxybiphenyl dioxygenase"/>
    <property type="match status" value="1"/>
</dbReference>